<keyword evidence="1" id="KW-0378">Hydrolase</keyword>
<protein>
    <submittedName>
        <fullName evidence="1">Alpha/beta hydrolase</fullName>
    </submittedName>
</protein>
<dbReference type="InterPro" id="IPR051044">
    <property type="entry name" value="MAG_DAG_Lipase"/>
</dbReference>
<dbReference type="GO" id="GO:0016787">
    <property type="term" value="F:hydrolase activity"/>
    <property type="evidence" value="ECO:0007669"/>
    <property type="project" value="UniProtKB-KW"/>
</dbReference>
<dbReference type="EMBL" id="MPJW01000122">
    <property type="protein sequence ID" value="OLU39905.1"/>
    <property type="molecule type" value="Genomic_DNA"/>
</dbReference>
<dbReference type="Gene3D" id="3.40.50.1820">
    <property type="entry name" value="alpha/beta hydrolase"/>
    <property type="match status" value="1"/>
</dbReference>
<organism evidence="1 2">
    <name type="scientific">Ileibacterium valens</name>
    <dbReference type="NCBI Taxonomy" id="1862668"/>
    <lineage>
        <taxon>Bacteria</taxon>
        <taxon>Bacillati</taxon>
        <taxon>Bacillota</taxon>
        <taxon>Erysipelotrichia</taxon>
        <taxon>Erysipelotrichales</taxon>
        <taxon>Erysipelotrichaceae</taxon>
        <taxon>Ileibacterium</taxon>
    </lineage>
</organism>
<gene>
    <name evidence="1" type="ORF">BO222_05995</name>
</gene>
<dbReference type="RefSeq" id="WP_075819288.1">
    <property type="nucleotide sequence ID" value="NZ_CAJUTZ010000009.1"/>
</dbReference>
<name>A0A1U7NG74_9FIRM</name>
<dbReference type="InterPro" id="IPR029058">
    <property type="entry name" value="AB_hydrolase_fold"/>
</dbReference>
<keyword evidence="2" id="KW-1185">Reference proteome</keyword>
<dbReference type="Proteomes" id="UP000186341">
    <property type="component" value="Unassembled WGS sequence"/>
</dbReference>
<comment type="caution">
    <text evidence="1">The sequence shown here is derived from an EMBL/GenBank/DDBJ whole genome shotgun (WGS) entry which is preliminary data.</text>
</comment>
<dbReference type="SUPFAM" id="SSF53474">
    <property type="entry name" value="alpha/beta-Hydrolases"/>
    <property type="match status" value="1"/>
</dbReference>
<dbReference type="OrthoDB" id="9786110at2"/>
<evidence type="ECO:0000313" key="2">
    <source>
        <dbReference type="Proteomes" id="UP000186341"/>
    </source>
</evidence>
<dbReference type="AlphaFoldDB" id="A0A1U7NG74"/>
<evidence type="ECO:0000313" key="1">
    <source>
        <dbReference type="EMBL" id="OLU39905.1"/>
    </source>
</evidence>
<sequence length="233" mass="26468">MALSDLRKLLHKNSQKRQKKDLVVTIHGFGTKTSSEMTPLKNYLTLKGYDVVSFDIYDYDNPKDTDYKKWIRRCEEQIRKALEDGRPITLLGFSMGGVIASYLASVYPIRQLILCAPAFNPIDFSKIQKIGKNIITSSGAGGSMSSDQMQAFLKIVSKYKESISHVECPTLIIHGTEDEVIQPKSSKKAYDLLPAANKRLIYLEGAKHRFLYDQIMEKTAFTLIEDMLTDRIF</sequence>
<dbReference type="GeneID" id="82202756"/>
<proteinExistence type="predicted"/>
<accession>A0A1U7NG74</accession>
<dbReference type="PANTHER" id="PTHR11614">
    <property type="entry name" value="PHOSPHOLIPASE-RELATED"/>
    <property type="match status" value="1"/>
</dbReference>
<dbReference type="Pfam" id="PF05728">
    <property type="entry name" value="UPF0227"/>
    <property type="match status" value="1"/>
</dbReference>
<reference evidence="1 2" key="1">
    <citation type="submission" date="2016-11" db="EMBL/GenBank/DDBJ databases">
        <title>Description of two novel members of the family Erysipelotrichaceae: Ileibacterium lipovorans gen. nov., sp. nov. and Dubosiella newyorkensis, gen. nov., sp. nov.</title>
        <authorList>
            <person name="Cox L.M."/>
            <person name="Sohn J."/>
            <person name="Tyrrell K.L."/>
            <person name="Citron D.M."/>
            <person name="Lawson P.A."/>
            <person name="Patel N.B."/>
            <person name="Iizumi T."/>
            <person name="Perez-Perez G.I."/>
            <person name="Goldstein E.J."/>
            <person name="Blaser M.J."/>
        </authorList>
    </citation>
    <scope>NUCLEOTIDE SEQUENCE [LARGE SCALE GENOMIC DNA]</scope>
    <source>
        <strain evidence="1 2">NYU-BL-A3</strain>
    </source>
</reference>
<dbReference type="InterPro" id="IPR008886">
    <property type="entry name" value="UPF0227/Esterase_YqiA"/>
</dbReference>